<dbReference type="EMBL" id="ML986734">
    <property type="protein sequence ID" value="KAF2258840.1"/>
    <property type="molecule type" value="Genomic_DNA"/>
</dbReference>
<comment type="caution">
    <text evidence="1">The sequence shown here is derived from an EMBL/GenBank/DDBJ whole genome shotgun (WGS) entry which is preliminary data.</text>
</comment>
<dbReference type="Proteomes" id="UP000800093">
    <property type="component" value="Unassembled WGS sequence"/>
</dbReference>
<organism evidence="1 2">
    <name type="scientific">Lojkania enalia</name>
    <dbReference type="NCBI Taxonomy" id="147567"/>
    <lineage>
        <taxon>Eukaryota</taxon>
        <taxon>Fungi</taxon>
        <taxon>Dikarya</taxon>
        <taxon>Ascomycota</taxon>
        <taxon>Pezizomycotina</taxon>
        <taxon>Dothideomycetes</taxon>
        <taxon>Pleosporomycetidae</taxon>
        <taxon>Pleosporales</taxon>
        <taxon>Pleosporales incertae sedis</taxon>
        <taxon>Lojkania</taxon>
    </lineage>
</organism>
<dbReference type="OrthoDB" id="5817230at2759"/>
<gene>
    <name evidence="1" type="ORF">CC78DRAFT_586623</name>
</gene>
<sequence length="169" mass="18395">MDGQRPGGCHHQLTMDLDASLCCCKLLATKLDTLLSNLDQTTDTALDVRGKMKIVLGARDIDEMEKLLARQTDTLHLLLTACNCASTAKAAPREPQDALAVLMKDSEGDAIGTDAWGRGNGFVRTRHKFKGEPFVLVHGFGPDISSMPQHLPNPNRPVSMLVFVVNLTE</sequence>
<evidence type="ECO:0000313" key="2">
    <source>
        <dbReference type="Proteomes" id="UP000800093"/>
    </source>
</evidence>
<evidence type="ECO:0000313" key="1">
    <source>
        <dbReference type="EMBL" id="KAF2258840.1"/>
    </source>
</evidence>
<name>A0A9P4MVC3_9PLEO</name>
<keyword evidence="2" id="KW-1185">Reference proteome</keyword>
<proteinExistence type="predicted"/>
<protein>
    <submittedName>
        <fullName evidence="1">Uncharacterized protein</fullName>
    </submittedName>
</protein>
<dbReference type="AlphaFoldDB" id="A0A9P4MVC3"/>
<reference evidence="2" key="1">
    <citation type="journal article" date="2020" name="Stud. Mycol.">
        <title>101 Dothideomycetes genomes: A test case for predicting lifestyles and emergence of pathogens.</title>
        <authorList>
            <person name="Haridas S."/>
            <person name="Albert R."/>
            <person name="Binder M."/>
            <person name="Bloem J."/>
            <person name="LaButti K."/>
            <person name="Salamov A."/>
            <person name="Andreopoulos B."/>
            <person name="Baker S."/>
            <person name="Barry K."/>
            <person name="Bills G."/>
            <person name="Bluhm B."/>
            <person name="Cannon C."/>
            <person name="Castanera R."/>
            <person name="Culley D."/>
            <person name="Daum C."/>
            <person name="Ezra D."/>
            <person name="Gonzalez J."/>
            <person name="Henrissat B."/>
            <person name="Kuo A."/>
            <person name="Liang C."/>
            <person name="Lipzen A."/>
            <person name="Lutzoni F."/>
            <person name="Magnuson J."/>
            <person name="Mondo S."/>
            <person name="Nolan M."/>
            <person name="Ohm R."/>
            <person name="Pangilinan J."/>
            <person name="Park H.-J."/>
            <person name="Ramirez L."/>
            <person name="Alfaro M."/>
            <person name="Sun H."/>
            <person name="Tritt A."/>
            <person name="Yoshinaga Y."/>
            <person name="Zwiers L.-H."/>
            <person name="Turgeon B."/>
            <person name="Goodwin S."/>
            <person name="Spatafora J."/>
            <person name="Crous P."/>
            <person name="Grigoriev I."/>
        </authorList>
    </citation>
    <scope>NUCLEOTIDE SEQUENCE [LARGE SCALE GENOMIC DNA]</scope>
    <source>
        <strain evidence="2">CBS 304.66</strain>
    </source>
</reference>
<accession>A0A9P4MVC3</accession>